<keyword evidence="4" id="KW-0297">G-protein coupled receptor</keyword>
<evidence type="ECO:0000259" key="11">
    <source>
        <dbReference type="PROSITE" id="PS50259"/>
    </source>
</evidence>
<feature type="transmembrane region" description="Helical" evidence="10">
    <location>
        <begin position="679"/>
        <end position="702"/>
    </location>
</feature>
<feature type="compositionally biased region" description="Polar residues" evidence="9">
    <location>
        <begin position="765"/>
        <end position="778"/>
    </location>
</feature>
<evidence type="ECO:0000256" key="6">
    <source>
        <dbReference type="ARBA" id="ARBA00023170"/>
    </source>
</evidence>
<reference evidence="12" key="1">
    <citation type="submission" date="2021-01" db="EMBL/GenBank/DDBJ databases">
        <authorList>
            <person name="Corre E."/>
            <person name="Pelletier E."/>
            <person name="Niang G."/>
            <person name="Scheremetjew M."/>
            <person name="Finn R."/>
            <person name="Kale V."/>
            <person name="Holt S."/>
            <person name="Cochrane G."/>
            <person name="Meng A."/>
            <person name="Brown T."/>
            <person name="Cohen L."/>
        </authorList>
    </citation>
    <scope>NUCLEOTIDE SEQUENCE</scope>
    <source>
        <strain evidence="12">CCMP1374</strain>
    </source>
</reference>
<feature type="transmembrane region" description="Helical" evidence="10">
    <location>
        <begin position="708"/>
        <end position="727"/>
    </location>
</feature>
<dbReference type="Gene3D" id="3.40.50.2300">
    <property type="match status" value="2"/>
</dbReference>
<evidence type="ECO:0000256" key="1">
    <source>
        <dbReference type="ARBA" id="ARBA00004141"/>
    </source>
</evidence>
<comment type="subcellular location">
    <subcellularLocation>
        <location evidence="1">Membrane</location>
        <topology evidence="1">Multi-pass membrane protein</topology>
    </subcellularLocation>
</comment>
<evidence type="ECO:0000256" key="7">
    <source>
        <dbReference type="ARBA" id="ARBA00023180"/>
    </source>
</evidence>
<dbReference type="GO" id="GO:0007214">
    <property type="term" value="P:gamma-aminobutyric acid signaling pathway"/>
    <property type="evidence" value="ECO:0007669"/>
    <property type="project" value="TreeGrafter"/>
</dbReference>
<organism evidence="12">
    <name type="scientific">Phaeocystis antarctica</name>
    <dbReference type="NCBI Taxonomy" id="33657"/>
    <lineage>
        <taxon>Eukaryota</taxon>
        <taxon>Haptista</taxon>
        <taxon>Haptophyta</taxon>
        <taxon>Prymnesiophyceae</taxon>
        <taxon>Phaeocystales</taxon>
        <taxon>Phaeocystaceae</taxon>
        <taxon>Phaeocystis</taxon>
    </lineage>
</organism>
<dbReference type="InterPro" id="IPR002455">
    <property type="entry name" value="GPCR3_GABA-B"/>
</dbReference>
<evidence type="ECO:0000313" key="12">
    <source>
        <dbReference type="EMBL" id="CAD8493788.1"/>
    </source>
</evidence>
<dbReference type="PANTHER" id="PTHR10519">
    <property type="entry name" value="GABA-B RECEPTOR"/>
    <property type="match status" value="1"/>
</dbReference>
<keyword evidence="8" id="KW-0807">Transducer</keyword>
<evidence type="ECO:0000256" key="4">
    <source>
        <dbReference type="ARBA" id="ARBA00023040"/>
    </source>
</evidence>
<evidence type="ECO:0000256" key="8">
    <source>
        <dbReference type="ARBA" id="ARBA00023224"/>
    </source>
</evidence>
<feature type="transmembrane region" description="Helical" evidence="10">
    <location>
        <begin position="519"/>
        <end position="537"/>
    </location>
</feature>
<gene>
    <name evidence="12" type="ORF">PANT1444_LOCUS12664</name>
</gene>
<keyword evidence="2 10" id="KW-0812">Transmembrane</keyword>
<dbReference type="PANTHER" id="PTHR10519:SF20">
    <property type="entry name" value="G-PROTEIN COUPLED RECEPTOR 156-RELATED"/>
    <property type="match status" value="1"/>
</dbReference>
<dbReference type="AlphaFoldDB" id="A0A7S0HPX1"/>
<dbReference type="InterPro" id="IPR001828">
    <property type="entry name" value="ANF_lig-bd_rcpt"/>
</dbReference>
<dbReference type="InterPro" id="IPR000337">
    <property type="entry name" value="GPCR_3"/>
</dbReference>
<dbReference type="GO" id="GO:0038039">
    <property type="term" value="C:G protein-coupled receptor heterodimeric complex"/>
    <property type="evidence" value="ECO:0007669"/>
    <property type="project" value="TreeGrafter"/>
</dbReference>
<feature type="domain" description="G-protein coupled receptors family 3 profile" evidence="11">
    <location>
        <begin position="489"/>
        <end position="698"/>
    </location>
</feature>
<protein>
    <recommendedName>
        <fullName evidence="11">G-protein coupled receptors family 3 profile domain-containing protein</fullName>
    </recommendedName>
</protein>
<feature type="transmembrane region" description="Helical" evidence="10">
    <location>
        <begin position="596"/>
        <end position="615"/>
    </location>
</feature>
<dbReference type="GO" id="GO:0004965">
    <property type="term" value="F:G protein-coupled GABA receptor activity"/>
    <property type="evidence" value="ECO:0007669"/>
    <property type="project" value="InterPro"/>
</dbReference>
<evidence type="ECO:0000256" key="9">
    <source>
        <dbReference type="SAM" id="MobiDB-lite"/>
    </source>
</evidence>
<name>A0A7S0HPX1_9EUKA</name>
<proteinExistence type="predicted"/>
<keyword evidence="3 10" id="KW-1133">Transmembrane helix</keyword>
<dbReference type="Pfam" id="PF00003">
    <property type="entry name" value="7tm_3"/>
    <property type="match status" value="1"/>
</dbReference>
<evidence type="ECO:0000256" key="10">
    <source>
        <dbReference type="SAM" id="Phobius"/>
    </source>
</evidence>
<feature type="transmembrane region" description="Helical" evidence="10">
    <location>
        <begin position="650"/>
        <end position="667"/>
    </location>
</feature>
<dbReference type="SUPFAM" id="SSF53822">
    <property type="entry name" value="Periplasmic binding protein-like I"/>
    <property type="match status" value="1"/>
</dbReference>
<dbReference type="PROSITE" id="PS50259">
    <property type="entry name" value="G_PROTEIN_RECEP_F3_4"/>
    <property type="match status" value="1"/>
</dbReference>
<feature type="transmembrane region" description="Helical" evidence="10">
    <location>
        <begin position="484"/>
        <end position="507"/>
    </location>
</feature>
<dbReference type="Pfam" id="PF01094">
    <property type="entry name" value="ANF_receptor"/>
    <property type="match status" value="1"/>
</dbReference>
<dbReference type="PRINTS" id="PR00248">
    <property type="entry name" value="GPCRMGR"/>
</dbReference>
<accession>A0A7S0HPX1</accession>
<dbReference type="InterPro" id="IPR017978">
    <property type="entry name" value="GPCR_3_C"/>
</dbReference>
<dbReference type="InterPro" id="IPR028082">
    <property type="entry name" value="Peripla_BP_I"/>
</dbReference>
<evidence type="ECO:0000256" key="3">
    <source>
        <dbReference type="ARBA" id="ARBA00022989"/>
    </source>
</evidence>
<evidence type="ECO:0000256" key="2">
    <source>
        <dbReference type="ARBA" id="ARBA00022692"/>
    </source>
</evidence>
<dbReference type="EMBL" id="HBEP01022553">
    <property type="protein sequence ID" value="CAD8493788.1"/>
    <property type="molecule type" value="Transcribed_RNA"/>
</dbReference>
<keyword evidence="6" id="KW-0675">Receptor</keyword>
<feature type="region of interest" description="Disordered" evidence="9">
    <location>
        <begin position="765"/>
        <end position="784"/>
    </location>
</feature>
<keyword evidence="7" id="KW-0325">Glycoprotein</keyword>
<sequence>MPNSVIAALMPLTGEGGGVTYGNDRRQLACGPVVAAGHIRRADTSVVPTLMSLVGNSTVAALMYDSGEDAATSVRAYRDSLSRGARALVGPSYSSITKNLALLGGIDQIPICSYWASSPSLSPTHHEDDFPYFGRTYPSDVIATPALLKTIKALGWTNVAVIYTNNAYGIDYAEGLSSNAPSLGVNVHARFDFEENDADSIRVAVKKLSESGTNIFVAISSGDADLSTIFYEAESQGIVGERFAWLTTDSVTGARQSYGLRARQLMNGTINFYASGAGSDGYKRFSNAWTASTDADCANEDVFNVNETAVFSSKPFVNAAFAYDCVVALAAAMYVAGANASGAQVFEAFTNVSFEGATGTVAFEPNGDRLASTVRYAVDVWRNSGSELSATSVGSFDMSSSYTSSDDSITWPTDEYAPPDAFCSSEDYEPIVSDCTGMQRKVTFSWKAGCNCTIGRSLVTEGGVRPVDTAIDCEYLQRDQPVVYVMYSLAALAMLLFVVALVLLVRLRRAHAVRLGQPLFLCVMAVGGVVALVPIFLIPGEPGVANCFAPTVVAVFGFSLTFGCLLLKTYRIYRIWEAAKLLKRVALTAESMARRLCVLLLIDAVVLVAWGLVALPHATVELEDVSGVGLVAMKSCTSGMASDSFLAGTYLYKMALTLVMCYMAFHTRNMSADFSEGKFLFISSHELLFCSLIIVPLTHTSVTPTYKFVLQSIGLLLVTSVCISLTLGTKIRLALLGTTATEEESRTSERVERAASEVDFYRRTGQQLSESSGQPSEDSFTKKHDDHAALVAKVGLLSAHNAVLKEQIKVLTKAEAAPPASSAV</sequence>
<keyword evidence="5 10" id="KW-0472">Membrane</keyword>
<evidence type="ECO:0000256" key="5">
    <source>
        <dbReference type="ARBA" id="ARBA00023136"/>
    </source>
</evidence>
<feature type="transmembrane region" description="Helical" evidence="10">
    <location>
        <begin position="543"/>
        <end position="567"/>
    </location>
</feature>